<dbReference type="Proteomes" id="UP001159363">
    <property type="component" value="Chromosome 1"/>
</dbReference>
<name>A0ABQ9IGB4_9NEOP</name>
<gene>
    <name evidence="1" type="ORF">PR048_001066</name>
</gene>
<keyword evidence="2" id="KW-1185">Reference proteome</keyword>
<dbReference type="EMBL" id="JARBHB010000001">
    <property type="protein sequence ID" value="KAJ8895728.1"/>
    <property type="molecule type" value="Genomic_DNA"/>
</dbReference>
<accession>A0ABQ9IGB4</accession>
<evidence type="ECO:0000313" key="1">
    <source>
        <dbReference type="EMBL" id="KAJ8895728.1"/>
    </source>
</evidence>
<comment type="caution">
    <text evidence="1">The sequence shown here is derived from an EMBL/GenBank/DDBJ whole genome shotgun (WGS) entry which is preliminary data.</text>
</comment>
<evidence type="ECO:0000313" key="2">
    <source>
        <dbReference type="Proteomes" id="UP001159363"/>
    </source>
</evidence>
<proteinExistence type="predicted"/>
<organism evidence="1 2">
    <name type="scientific">Dryococelus australis</name>
    <dbReference type="NCBI Taxonomy" id="614101"/>
    <lineage>
        <taxon>Eukaryota</taxon>
        <taxon>Metazoa</taxon>
        <taxon>Ecdysozoa</taxon>
        <taxon>Arthropoda</taxon>
        <taxon>Hexapoda</taxon>
        <taxon>Insecta</taxon>
        <taxon>Pterygota</taxon>
        <taxon>Neoptera</taxon>
        <taxon>Polyneoptera</taxon>
        <taxon>Phasmatodea</taxon>
        <taxon>Verophasmatodea</taxon>
        <taxon>Anareolatae</taxon>
        <taxon>Phasmatidae</taxon>
        <taxon>Eurycanthinae</taxon>
        <taxon>Dryococelus</taxon>
    </lineage>
</organism>
<reference evidence="1 2" key="1">
    <citation type="submission" date="2023-02" db="EMBL/GenBank/DDBJ databases">
        <title>LHISI_Scaffold_Assembly.</title>
        <authorList>
            <person name="Stuart O.P."/>
            <person name="Cleave R."/>
            <person name="Magrath M.J.L."/>
            <person name="Mikheyev A.S."/>
        </authorList>
    </citation>
    <scope>NUCLEOTIDE SEQUENCE [LARGE SCALE GENOMIC DNA]</scope>
    <source>
        <strain evidence="1">Daus_M_001</strain>
        <tissue evidence="1">Leg muscle</tissue>
    </source>
</reference>
<protein>
    <submittedName>
        <fullName evidence="1">Uncharacterized protein</fullName>
    </submittedName>
</protein>
<sequence>MKLSVDNGFIRRCVGCYRVFTCDKDIAKSMGKDVNRCVWCKEWLQKREAFSHINLLSDLKVVPKDWYNYLRMDEETY</sequence>